<dbReference type="Pfam" id="PF13911">
    <property type="entry name" value="AhpC-TSA_2"/>
    <property type="match status" value="1"/>
</dbReference>
<keyword evidence="2" id="KW-1185">Reference proteome</keyword>
<dbReference type="PANTHER" id="PTHR28630">
    <property type="match status" value="1"/>
</dbReference>
<accession>A0AAD7A6J4</accession>
<dbReference type="Proteomes" id="UP001218218">
    <property type="component" value="Unassembled WGS sequence"/>
</dbReference>
<sequence>MSLRDALPEASVLELASKCEIEDDKGNKVLFGSLFADQKTVVVFIRHFFCGMCQLFVEQLAAVPEAALEAAGAQIVVVGCGDFRGLENYRENTGFKGPIYVDSTRKLYFTLGMDIQTMATAPSGQKPSYVTEGSLSNAWKSIKNGPLKDPSLLGKQGNFGQIGGDWVFGPGNQCTFAHRMQNTQDHVEVKVLMKAASVILP</sequence>
<organism evidence="1 2">
    <name type="scientific">Mycena albidolilacea</name>
    <dbReference type="NCBI Taxonomy" id="1033008"/>
    <lineage>
        <taxon>Eukaryota</taxon>
        <taxon>Fungi</taxon>
        <taxon>Dikarya</taxon>
        <taxon>Basidiomycota</taxon>
        <taxon>Agaricomycotina</taxon>
        <taxon>Agaricomycetes</taxon>
        <taxon>Agaricomycetidae</taxon>
        <taxon>Agaricales</taxon>
        <taxon>Marasmiineae</taxon>
        <taxon>Mycenaceae</taxon>
        <taxon>Mycena</taxon>
    </lineage>
</organism>
<dbReference type="SUPFAM" id="SSF52833">
    <property type="entry name" value="Thioredoxin-like"/>
    <property type="match status" value="1"/>
</dbReference>
<reference evidence="1" key="1">
    <citation type="submission" date="2023-03" db="EMBL/GenBank/DDBJ databases">
        <title>Massive genome expansion in bonnet fungi (Mycena s.s.) driven by repeated elements and novel gene families across ecological guilds.</title>
        <authorList>
            <consortium name="Lawrence Berkeley National Laboratory"/>
            <person name="Harder C.B."/>
            <person name="Miyauchi S."/>
            <person name="Viragh M."/>
            <person name="Kuo A."/>
            <person name="Thoen E."/>
            <person name="Andreopoulos B."/>
            <person name="Lu D."/>
            <person name="Skrede I."/>
            <person name="Drula E."/>
            <person name="Henrissat B."/>
            <person name="Morin E."/>
            <person name="Kohler A."/>
            <person name="Barry K."/>
            <person name="LaButti K."/>
            <person name="Morin E."/>
            <person name="Salamov A."/>
            <person name="Lipzen A."/>
            <person name="Mereny Z."/>
            <person name="Hegedus B."/>
            <person name="Baldrian P."/>
            <person name="Stursova M."/>
            <person name="Weitz H."/>
            <person name="Taylor A."/>
            <person name="Grigoriev I.V."/>
            <person name="Nagy L.G."/>
            <person name="Martin F."/>
            <person name="Kauserud H."/>
        </authorList>
    </citation>
    <scope>NUCLEOTIDE SEQUENCE</scope>
    <source>
        <strain evidence="1">CBHHK002</strain>
    </source>
</reference>
<evidence type="ECO:0000313" key="2">
    <source>
        <dbReference type="Proteomes" id="UP001218218"/>
    </source>
</evidence>
<evidence type="ECO:0000313" key="1">
    <source>
        <dbReference type="EMBL" id="KAJ7350599.1"/>
    </source>
</evidence>
<dbReference type="Gene3D" id="3.40.30.10">
    <property type="entry name" value="Glutaredoxin"/>
    <property type="match status" value="1"/>
</dbReference>
<dbReference type="EMBL" id="JARIHO010000014">
    <property type="protein sequence ID" value="KAJ7350599.1"/>
    <property type="molecule type" value="Genomic_DNA"/>
</dbReference>
<gene>
    <name evidence="1" type="ORF">DFH08DRAFT_861875</name>
</gene>
<dbReference type="CDD" id="cd02970">
    <property type="entry name" value="PRX_like2"/>
    <property type="match status" value="1"/>
</dbReference>
<dbReference type="AlphaFoldDB" id="A0AAD7A6J4"/>
<dbReference type="PANTHER" id="PTHR28630:SF3">
    <property type="entry name" value="PEROXIREDOXIN-LIKE 2C"/>
    <property type="match status" value="1"/>
</dbReference>
<dbReference type="InterPro" id="IPR036249">
    <property type="entry name" value="Thioredoxin-like_sf"/>
</dbReference>
<comment type="caution">
    <text evidence="1">The sequence shown here is derived from an EMBL/GenBank/DDBJ whole genome shotgun (WGS) entry which is preliminary data.</text>
</comment>
<proteinExistence type="predicted"/>
<protein>
    <submittedName>
        <fullName evidence="1">AhpC/TSA antioxidant enzyme-domain-containing protein</fullName>
    </submittedName>
</protein>
<dbReference type="InterPro" id="IPR032801">
    <property type="entry name" value="PXL2A/B/C"/>
</dbReference>
<name>A0AAD7A6J4_9AGAR</name>